<gene>
    <name evidence="2" type="ORF">ACFOSU_14185</name>
</gene>
<proteinExistence type="predicted"/>
<protein>
    <submittedName>
        <fullName evidence="2">Uncharacterized protein</fullName>
    </submittedName>
</protein>
<evidence type="ECO:0000313" key="3">
    <source>
        <dbReference type="Proteomes" id="UP001595462"/>
    </source>
</evidence>
<accession>A0ABV7ESU9</accession>
<organism evidence="2 3">
    <name type="scientific">Salinisphaera aquimarina</name>
    <dbReference type="NCBI Taxonomy" id="2094031"/>
    <lineage>
        <taxon>Bacteria</taxon>
        <taxon>Pseudomonadati</taxon>
        <taxon>Pseudomonadota</taxon>
        <taxon>Gammaproteobacteria</taxon>
        <taxon>Salinisphaerales</taxon>
        <taxon>Salinisphaeraceae</taxon>
        <taxon>Salinisphaera</taxon>
    </lineage>
</organism>
<evidence type="ECO:0000313" key="2">
    <source>
        <dbReference type="EMBL" id="MFC3105026.1"/>
    </source>
</evidence>
<sequence length="223" mass="25182">MATHLVHPAAQRLYDATLAQRRQLARALAIEYDWRHHDGPEWAARYWAAFGDLQSGVGAGNDAVVAARVAARAQWPLLDADESAQLRHIFRALLNALHPELRPRAAADARALLWPEVLRAYRGGDSQALRGLLARTRALEVMAELPPALAALRGEHDRLVRAREAADRRLAELSQTFPFCMRDKLADAEWIRRQRLALRQIRVMTATPRPLPALREDHRKQVS</sequence>
<dbReference type="Proteomes" id="UP001595462">
    <property type="component" value="Unassembled WGS sequence"/>
</dbReference>
<dbReference type="RefSeq" id="WP_380690584.1">
    <property type="nucleotide sequence ID" value="NZ_JBHRSS010000006.1"/>
</dbReference>
<dbReference type="EMBL" id="JBHRSS010000006">
    <property type="protein sequence ID" value="MFC3105026.1"/>
    <property type="molecule type" value="Genomic_DNA"/>
</dbReference>
<reference evidence="3" key="1">
    <citation type="journal article" date="2019" name="Int. J. Syst. Evol. Microbiol.">
        <title>The Global Catalogue of Microorganisms (GCM) 10K type strain sequencing project: providing services to taxonomists for standard genome sequencing and annotation.</title>
        <authorList>
            <consortium name="The Broad Institute Genomics Platform"/>
            <consortium name="The Broad Institute Genome Sequencing Center for Infectious Disease"/>
            <person name="Wu L."/>
            <person name="Ma J."/>
        </authorList>
    </citation>
    <scope>NUCLEOTIDE SEQUENCE [LARGE SCALE GENOMIC DNA]</scope>
    <source>
        <strain evidence="3">KCTC 52640</strain>
    </source>
</reference>
<evidence type="ECO:0000256" key="1">
    <source>
        <dbReference type="SAM" id="Coils"/>
    </source>
</evidence>
<keyword evidence="1" id="KW-0175">Coiled coil</keyword>
<keyword evidence="3" id="KW-1185">Reference proteome</keyword>
<comment type="caution">
    <text evidence="2">The sequence shown here is derived from an EMBL/GenBank/DDBJ whole genome shotgun (WGS) entry which is preliminary data.</text>
</comment>
<name>A0ABV7ESU9_9GAMM</name>
<feature type="coiled-coil region" evidence="1">
    <location>
        <begin position="149"/>
        <end position="176"/>
    </location>
</feature>